<evidence type="ECO:0000256" key="1">
    <source>
        <dbReference type="SAM" id="MobiDB-lite"/>
    </source>
</evidence>
<gene>
    <name evidence="2" type="ORF">WCD41_08790</name>
</gene>
<keyword evidence="3" id="KW-1185">Reference proteome</keyword>
<dbReference type="RefSeq" id="WP_337713020.1">
    <property type="nucleotide sequence ID" value="NZ_JBBEGL010000002.1"/>
</dbReference>
<comment type="caution">
    <text evidence="2">The sequence shown here is derived from an EMBL/GenBank/DDBJ whole genome shotgun (WGS) entry which is preliminary data.</text>
</comment>
<evidence type="ECO:0000313" key="3">
    <source>
        <dbReference type="Proteomes" id="UP001370100"/>
    </source>
</evidence>
<name>A0ABU8N3K1_9PSEU</name>
<feature type="region of interest" description="Disordered" evidence="1">
    <location>
        <begin position="1"/>
        <end position="27"/>
    </location>
</feature>
<reference evidence="2 3" key="1">
    <citation type="submission" date="2024-03" db="EMBL/GenBank/DDBJ databases">
        <title>Actinomycetospora sp. OC33-EN06, a novel actinomycete isolated from wild orchid (Aerides multiflora).</title>
        <authorList>
            <person name="Suriyachadkun C."/>
        </authorList>
    </citation>
    <scope>NUCLEOTIDE SEQUENCE [LARGE SCALE GENOMIC DNA]</scope>
    <source>
        <strain evidence="2 3">OC33-EN06</strain>
    </source>
</reference>
<protein>
    <submittedName>
        <fullName evidence="2">Uncharacterized protein</fullName>
    </submittedName>
</protein>
<evidence type="ECO:0000313" key="2">
    <source>
        <dbReference type="EMBL" id="MEJ2886545.1"/>
    </source>
</evidence>
<proteinExistence type="predicted"/>
<sequence>MHAPATPHARPHPVVTRTRESRCPDSAALGVRRDDRVLVDLRRVLAGTGHLPLDLLGDGPVRDHDDAARRVDALARELVERMRGAGWDEGAAPSAVTSVLAASVPEAETVLLRAARAHARR</sequence>
<dbReference type="Proteomes" id="UP001370100">
    <property type="component" value="Unassembled WGS sequence"/>
</dbReference>
<accession>A0ABU8N3K1</accession>
<dbReference type="EMBL" id="JBBEGL010000002">
    <property type="protein sequence ID" value="MEJ2886545.1"/>
    <property type="molecule type" value="Genomic_DNA"/>
</dbReference>
<organism evidence="2 3">
    <name type="scientific">Actinomycetospora aeridis</name>
    <dbReference type="NCBI Taxonomy" id="3129231"/>
    <lineage>
        <taxon>Bacteria</taxon>
        <taxon>Bacillati</taxon>
        <taxon>Actinomycetota</taxon>
        <taxon>Actinomycetes</taxon>
        <taxon>Pseudonocardiales</taxon>
        <taxon>Pseudonocardiaceae</taxon>
        <taxon>Actinomycetospora</taxon>
    </lineage>
</organism>